<keyword evidence="3" id="KW-1185">Reference proteome</keyword>
<reference evidence="2 3" key="1">
    <citation type="submission" date="2019-03" db="EMBL/GenBank/DDBJ databases">
        <title>First draft genome of Liparis tanakae, snailfish: a comprehensive survey of snailfish specific genes.</title>
        <authorList>
            <person name="Kim W."/>
            <person name="Song I."/>
            <person name="Jeong J.-H."/>
            <person name="Kim D."/>
            <person name="Kim S."/>
            <person name="Ryu S."/>
            <person name="Song J.Y."/>
            <person name="Lee S.K."/>
        </authorList>
    </citation>
    <scope>NUCLEOTIDE SEQUENCE [LARGE SCALE GENOMIC DNA]</scope>
    <source>
        <tissue evidence="2">Muscle</tissue>
    </source>
</reference>
<proteinExistence type="predicted"/>
<dbReference type="EMBL" id="SRLO01000522">
    <property type="protein sequence ID" value="TNN53213.1"/>
    <property type="molecule type" value="Genomic_DNA"/>
</dbReference>
<name>A0A4Z2GK23_9TELE</name>
<dbReference type="AlphaFoldDB" id="A0A4Z2GK23"/>
<dbReference type="Proteomes" id="UP000314294">
    <property type="component" value="Unassembled WGS sequence"/>
</dbReference>
<gene>
    <name evidence="2" type="ORF">EYF80_036574</name>
</gene>
<sequence length="103" mass="11081">MERSHSRPSSRCRFRLSRTAARAPGKHTCTVEPAPAAAALQRAPPATRSTTWSFVNRRHNVPLPSLVRVRHGDSGGLVSGSLPGGVAGASWSTKEHRRCSRAT</sequence>
<feature type="region of interest" description="Disordered" evidence="1">
    <location>
        <begin position="75"/>
        <end position="103"/>
    </location>
</feature>
<organism evidence="2 3">
    <name type="scientific">Liparis tanakae</name>
    <name type="common">Tanaka's snailfish</name>
    <dbReference type="NCBI Taxonomy" id="230148"/>
    <lineage>
        <taxon>Eukaryota</taxon>
        <taxon>Metazoa</taxon>
        <taxon>Chordata</taxon>
        <taxon>Craniata</taxon>
        <taxon>Vertebrata</taxon>
        <taxon>Euteleostomi</taxon>
        <taxon>Actinopterygii</taxon>
        <taxon>Neopterygii</taxon>
        <taxon>Teleostei</taxon>
        <taxon>Neoteleostei</taxon>
        <taxon>Acanthomorphata</taxon>
        <taxon>Eupercaria</taxon>
        <taxon>Perciformes</taxon>
        <taxon>Cottioidei</taxon>
        <taxon>Cottales</taxon>
        <taxon>Liparidae</taxon>
        <taxon>Liparis</taxon>
    </lineage>
</organism>
<protein>
    <submittedName>
        <fullName evidence="2">Uncharacterized protein</fullName>
    </submittedName>
</protein>
<comment type="caution">
    <text evidence="2">The sequence shown here is derived from an EMBL/GenBank/DDBJ whole genome shotgun (WGS) entry which is preliminary data.</text>
</comment>
<feature type="compositionally biased region" description="Gly residues" evidence="1">
    <location>
        <begin position="75"/>
        <end position="87"/>
    </location>
</feature>
<accession>A0A4Z2GK23</accession>
<evidence type="ECO:0000256" key="1">
    <source>
        <dbReference type="SAM" id="MobiDB-lite"/>
    </source>
</evidence>
<evidence type="ECO:0000313" key="2">
    <source>
        <dbReference type="EMBL" id="TNN53213.1"/>
    </source>
</evidence>
<evidence type="ECO:0000313" key="3">
    <source>
        <dbReference type="Proteomes" id="UP000314294"/>
    </source>
</evidence>
<dbReference type="OrthoDB" id="6601382at2759"/>